<evidence type="ECO:0000313" key="3">
    <source>
        <dbReference type="EMBL" id="KAK1921727.1"/>
    </source>
</evidence>
<evidence type="ECO:0000256" key="1">
    <source>
        <dbReference type="SAM" id="MobiDB-lite"/>
    </source>
</evidence>
<dbReference type="AlphaFoldDB" id="A0AAD9CUL6"/>
<comment type="caution">
    <text evidence="3">The sequence shown here is derived from an EMBL/GenBank/DDBJ whole genome shotgun (WGS) entry which is preliminary data.</text>
</comment>
<dbReference type="PANTHER" id="PTHR13169">
    <property type="entry name" value="UBIQUITIN-LIKE PROTEIN 3 HCG-1 PROTEIN"/>
    <property type="match status" value="1"/>
</dbReference>
<dbReference type="InterPro" id="IPR040015">
    <property type="entry name" value="UBL3-like"/>
</dbReference>
<dbReference type="Gene3D" id="3.10.20.90">
    <property type="entry name" value="Phosphatidylinositol 3-kinase Catalytic Subunit, Chain A, domain 1"/>
    <property type="match status" value="1"/>
</dbReference>
<evidence type="ECO:0000313" key="4">
    <source>
        <dbReference type="Proteomes" id="UP001182556"/>
    </source>
</evidence>
<dbReference type="InterPro" id="IPR039540">
    <property type="entry name" value="UBL3-like_ubiquitin_dom"/>
</dbReference>
<dbReference type="InterPro" id="IPR000626">
    <property type="entry name" value="Ubiquitin-like_dom"/>
</dbReference>
<organism evidence="3 4">
    <name type="scientific">Papiliotrema laurentii</name>
    <name type="common">Cryptococcus laurentii</name>
    <dbReference type="NCBI Taxonomy" id="5418"/>
    <lineage>
        <taxon>Eukaryota</taxon>
        <taxon>Fungi</taxon>
        <taxon>Dikarya</taxon>
        <taxon>Basidiomycota</taxon>
        <taxon>Agaricomycotina</taxon>
        <taxon>Tremellomycetes</taxon>
        <taxon>Tremellales</taxon>
        <taxon>Rhynchogastremaceae</taxon>
        <taxon>Papiliotrema</taxon>
    </lineage>
</organism>
<name>A0AAD9CUL6_PAPLA</name>
<gene>
    <name evidence="3" type="ORF">DB88DRAFT_474863</name>
</gene>
<reference evidence="3" key="1">
    <citation type="submission" date="2023-02" db="EMBL/GenBank/DDBJ databases">
        <title>Identification and recombinant expression of a fungal hydrolase from Papiliotrema laurentii that hydrolyzes apple cutin and clears colloidal polyester polyurethane.</title>
        <authorList>
            <consortium name="DOE Joint Genome Institute"/>
            <person name="Roman V.A."/>
            <person name="Bojanowski C."/>
            <person name="Crable B.R."/>
            <person name="Wagner D.N."/>
            <person name="Hung C.S."/>
            <person name="Nadeau L.J."/>
            <person name="Schratz L."/>
            <person name="Haridas S."/>
            <person name="Pangilinan J."/>
            <person name="Lipzen A."/>
            <person name="Na H."/>
            <person name="Yan M."/>
            <person name="Ng V."/>
            <person name="Grigoriev I.V."/>
            <person name="Spatafora J.W."/>
            <person name="Barlow D."/>
            <person name="Biffinger J."/>
            <person name="Kelley-Loughnane N."/>
            <person name="Varaljay V.A."/>
            <person name="Crookes-Goodson W.J."/>
        </authorList>
    </citation>
    <scope>NUCLEOTIDE SEQUENCE</scope>
    <source>
        <strain evidence="3">5307AH</strain>
    </source>
</reference>
<dbReference type="PANTHER" id="PTHR13169:SF0">
    <property type="entry name" value="UBIQUITIN-LIKE PROTEIN 3"/>
    <property type="match status" value="1"/>
</dbReference>
<dbReference type="SUPFAM" id="SSF54236">
    <property type="entry name" value="Ubiquitin-like"/>
    <property type="match status" value="1"/>
</dbReference>
<sequence>MTSTMSSVQTTQIPSTSLPTIEASSSTHPTSSPDQPRSTSGEMQGNETNGGNEADGITSTPPPMVHVRALIISGDSHVFSFEPETTVGRMKELIWSMWPQEWSAPAQPPSPSFLRVLHAGRVLSDESTLSSNNLPASVSSRTPTVIHLSVRSFSIRAEDEEPKKQSLLHPVRSRNTPAEEEVGGCKCVIM</sequence>
<accession>A0AAD9CUL6</accession>
<dbReference type="EMBL" id="JAODAN010000010">
    <property type="protein sequence ID" value="KAK1921727.1"/>
    <property type="molecule type" value="Genomic_DNA"/>
</dbReference>
<feature type="domain" description="Ubiquitin-like" evidence="2">
    <location>
        <begin position="65"/>
        <end position="134"/>
    </location>
</feature>
<evidence type="ECO:0000259" key="2">
    <source>
        <dbReference type="PROSITE" id="PS50053"/>
    </source>
</evidence>
<dbReference type="Proteomes" id="UP001182556">
    <property type="component" value="Unassembled WGS sequence"/>
</dbReference>
<protein>
    <submittedName>
        <fullName evidence="3">Ubiquitin-related domain-containing protein</fullName>
    </submittedName>
</protein>
<dbReference type="InterPro" id="IPR029071">
    <property type="entry name" value="Ubiquitin-like_domsf"/>
</dbReference>
<proteinExistence type="predicted"/>
<keyword evidence="4" id="KW-1185">Reference proteome</keyword>
<feature type="compositionally biased region" description="Low complexity" evidence="1">
    <location>
        <begin position="1"/>
        <end position="12"/>
    </location>
</feature>
<dbReference type="Pfam" id="PF13881">
    <property type="entry name" value="Rad60-SLD_2"/>
    <property type="match status" value="1"/>
</dbReference>
<feature type="compositionally biased region" description="Polar residues" evidence="1">
    <location>
        <begin position="13"/>
        <end position="51"/>
    </location>
</feature>
<feature type="region of interest" description="Disordered" evidence="1">
    <location>
        <begin position="1"/>
        <end position="62"/>
    </location>
</feature>
<dbReference type="PROSITE" id="PS50053">
    <property type="entry name" value="UBIQUITIN_2"/>
    <property type="match status" value="1"/>
</dbReference>